<comment type="similarity">
    <text evidence="2 6">Belongs to the acyl-CoA dehydrogenase family.</text>
</comment>
<evidence type="ECO:0000256" key="5">
    <source>
        <dbReference type="ARBA" id="ARBA00023002"/>
    </source>
</evidence>
<dbReference type="PANTHER" id="PTHR43292:SF4">
    <property type="entry name" value="ACYL-COA DEHYDROGENASE FADE34"/>
    <property type="match status" value="1"/>
</dbReference>
<dbReference type="InterPro" id="IPR052161">
    <property type="entry name" value="Mycobact_Acyl-CoA_DH"/>
</dbReference>
<dbReference type="Gene3D" id="1.20.140.10">
    <property type="entry name" value="Butyryl-CoA Dehydrogenase, subunit A, domain 3"/>
    <property type="match status" value="1"/>
</dbReference>
<feature type="domain" description="Acyl-CoA oxidase/dehydrogenase middle" evidence="8">
    <location>
        <begin position="131"/>
        <end position="227"/>
    </location>
</feature>
<dbReference type="Pfam" id="PF02771">
    <property type="entry name" value="Acyl-CoA_dh_N"/>
    <property type="match status" value="1"/>
</dbReference>
<dbReference type="SUPFAM" id="SSF56645">
    <property type="entry name" value="Acyl-CoA dehydrogenase NM domain-like"/>
    <property type="match status" value="1"/>
</dbReference>
<protein>
    <submittedName>
        <fullName evidence="10">Acyl-CoA dehydrogenase family protein</fullName>
    </submittedName>
</protein>
<dbReference type="InterPro" id="IPR006091">
    <property type="entry name" value="Acyl-CoA_Oxase/DH_mid-dom"/>
</dbReference>
<evidence type="ECO:0000256" key="3">
    <source>
        <dbReference type="ARBA" id="ARBA00022630"/>
    </source>
</evidence>
<evidence type="ECO:0000313" key="11">
    <source>
        <dbReference type="Proteomes" id="UP001589867"/>
    </source>
</evidence>
<evidence type="ECO:0000256" key="4">
    <source>
        <dbReference type="ARBA" id="ARBA00022827"/>
    </source>
</evidence>
<comment type="cofactor">
    <cofactor evidence="1 6">
        <name>FAD</name>
        <dbReference type="ChEBI" id="CHEBI:57692"/>
    </cofactor>
</comment>
<dbReference type="PANTHER" id="PTHR43292">
    <property type="entry name" value="ACYL-COA DEHYDROGENASE"/>
    <property type="match status" value="1"/>
</dbReference>
<evidence type="ECO:0000256" key="2">
    <source>
        <dbReference type="ARBA" id="ARBA00009347"/>
    </source>
</evidence>
<accession>A0ABV6MHA2</accession>
<comment type="caution">
    <text evidence="10">The sequence shown here is derived from an EMBL/GenBank/DDBJ whole genome shotgun (WGS) entry which is preliminary data.</text>
</comment>
<dbReference type="Gene3D" id="2.40.110.10">
    <property type="entry name" value="Butyryl-CoA Dehydrogenase, subunit A, domain 2"/>
    <property type="match status" value="1"/>
</dbReference>
<dbReference type="Gene3D" id="1.10.540.10">
    <property type="entry name" value="Acyl-CoA dehydrogenase/oxidase, N-terminal domain"/>
    <property type="match status" value="1"/>
</dbReference>
<dbReference type="RefSeq" id="WP_377262248.1">
    <property type="nucleotide sequence ID" value="NZ_JBHLUH010000094.1"/>
</dbReference>
<evidence type="ECO:0000259" key="9">
    <source>
        <dbReference type="Pfam" id="PF02771"/>
    </source>
</evidence>
<dbReference type="Pfam" id="PF02770">
    <property type="entry name" value="Acyl-CoA_dh_M"/>
    <property type="match status" value="1"/>
</dbReference>
<keyword evidence="11" id="KW-1185">Reference proteome</keyword>
<reference evidence="10 11" key="1">
    <citation type="submission" date="2024-09" db="EMBL/GenBank/DDBJ databases">
        <authorList>
            <person name="Sun Q."/>
            <person name="Mori K."/>
        </authorList>
    </citation>
    <scope>NUCLEOTIDE SEQUENCE [LARGE SCALE GENOMIC DNA]</scope>
    <source>
        <strain evidence="10 11">TBRC 3947</strain>
    </source>
</reference>
<organism evidence="10 11">
    <name type="scientific">Phytohabitans kaempferiae</name>
    <dbReference type="NCBI Taxonomy" id="1620943"/>
    <lineage>
        <taxon>Bacteria</taxon>
        <taxon>Bacillati</taxon>
        <taxon>Actinomycetota</taxon>
        <taxon>Actinomycetes</taxon>
        <taxon>Micromonosporales</taxon>
        <taxon>Micromonosporaceae</taxon>
    </lineage>
</organism>
<dbReference type="InterPro" id="IPR009075">
    <property type="entry name" value="AcylCo_DH/oxidase_C"/>
</dbReference>
<dbReference type="InterPro" id="IPR006089">
    <property type="entry name" value="Acyl-CoA_DH_CS"/>
</dbReference>
<feature type="domain" description="Acyl-CoA dehydrogenase/oxidase N-terminal" evidence="9">
    <location>
        <begin position="17"/>
        <end position="127"/>
    </location>
</feature>
<dbReference type="InterPro" id="IPR009100">
    <property type="entry name" value="AcylCoA_DH/oxidase_NM_dom_sf"/>
</dbReference>
<evidence type="ECO:0000256" key="6">
    <source>
        <dbReference type="RuleBase" id="RU362125"/>
    </source>
</evidence>
<dbReference type="InterPro" id="IPR046373">
    <property type="entry name" value="Acyl-CoA_Oxase/DH_mid-dom_sf"/>
</dbReference>
<feature type="domain" description="Acyl-CoA dehydrogenase/oxidase C-terminal" evidence="7">
    <location>
        <begin position="284"/>
        <end position="379"/>
    </location>
</feature>
<evidence type="ECO:0000256" key="1">
    <source>
        <dbReference type="ARBA" id="ARBA00001974"/>
    </source>
</evidence>
<dbReference type="InterPro" id="IPR013786">
    <property type="entry name" value="AcylCoA_DH/ox_N"/>
</dbReference>
<evidence type="ECO:0000259" key="7">
    <source>
        <dbReference type="Pfam" id="PF00441"/>
    </source>
</evidence>
<proteinExistence type="inferred from homology"/>
<evidence type="ECO:0000259" key="8">
    <source>
        <dbReference type="Pfam" id="PF02770"/>
    </source>
</evidence>
<keyword evidence="5 6" id="KW-0560">Oxidoreductase</keyword>
<dbReference type="Proteomes" id="UP001589867">
    <property type="component" value="Unassembled WGS sequence"/>
</dbReference>
<dbReference type="InterPro" id="IPR037069">
    <property type="entry name" value="AcylCoA_DH/ox_N_sf"/>
</dbReference>
<sequence length="383" mass="42033">MNARVFPWGEPEAAPLRTLRSDVRTYLKEQIQRGRFRPSVDGWSTGWDEDFSKDLASRGWVGMTIPTEFGGHGKSFAERFVVTEELLASGAPVAAHWVADRQMAPSLLRYGSDGQKRRFLPEIARGESHFAIGMSEPDSGSDLASVRTKATQTKSGWKVSGSKVWTSGAHKSTWVCVLARTAPVDPHDRHAGLSQFIVNLASAGVEIRPIISMSGHHHFNEVFFDDVVVPDELVLGQIGEGWRQVTSELGFERSGPERYLSTYLILAEVIRQVRAGALPHTTAVGQWIARLAGLRKMAFSVATAIDRGESVNSAAAIVKSLGTKTEGEIVEFADRFHDQAGQELAVLRQYVETGLLQRPSFTLRGGTNEILRGVIAREIGLRG</sequence>
<name>A0ABV6MHA2_9ACTN</name>
<gene>
    <name evidence="10" type="ORF">ACFFIA_40865</name>
</gene>
<dbReference type="InterPro" id="IPR036250">
    <property type="entry name" value="AcylCo_DH-like_C"/>
</dbReference>
<dbReference type="PROSITE" id="PS00072">
    <property type="entry name" value="ACYL_COA_DH_1"/>
    <property type="match status" value="1"/>
</dbReference>
<keyword evidence="3 6" id="KW-0285">Flavoprotein</keyword>
<dbReference type="SUPFAM" id="SSF47203">
    <property type="entry name" value="Acyl-CoA dehydrogenase C-terminal domain-like"/>
    <property type="match status" value="1"/>
</dbReference>
<evidence type="ECO:0000313" key="10">
    <source>
        <dbReference type="EMBL" id="MFC0533971.1"/>
    </source>
</evidence>
<keyword evidence="4 6" id="KW-0274">FAD</keyword>
<dbReference type="EMBL" id="JBHLUH010000094">
    <property type="protein sequence ID" value="MFC0533971.1"/>
    <property type="molecule type" value="Genomic_DNA"/>
</dbReference>
<dbReference type="Pfam" id="PF00441">
    <property type="entry name" value="Acyl-CoA_dh_1"/>
    <property type="match status" value="1"/>
</dbReference>